<accession>A0ABQ3ZI69</accession>
<sequence length="135" mass="13618">MSFEVRTTSLQGSSTAVGSAGAFTLVVDRTVAAGGGGLGFNGGQLLYLAVAGCVSNDLFREADAAGITLTRVQVTARGDFTGSPAVSGEITYEVDLAGDAPAERLAELVAHVDTIAEIPNSLRHGTPVRLVVAGA</sequence>
<dbReference type="Proteomes" id="UP000603200">
    <property type="component" value="Unassembled WGS sequence"/>
</dbReference>
<evidence type="ECO:0000313" key="1">
    <source>
        <dbReference type="EMBL" id="GIE18280.1"/>
    </source>
</evidence>
<name>A0ABQ3ZI69_9ACTN</name>
<dbReference type="InterPro" id="IPR036102">
    <property type="entry name" value="OsmC/Ohrsf"/>
</dbReference>
<dbReference type="SUPFAM" id="SSF82784">
    <property type="entry name" value="OsmC-like"/>
    <property type="match status" value="1"/>
</dbReference>
<reference evidence="1 2" key="1">
    <citation type="submission" date="2021-01" db="EMBL/GenBank/DDBJ databases">
        <title>Whole genome shotgun sequence of Actinoplanes humidus NBRC 14915.</title>
        <authorList>
            <person name="Komaki H."/>
            <person name="Tamura T."/>
        </authorList>
    </citation>
    <scope>NUCLEOTIDE SEQUENCE [LARGE SCALE GENOMIC DNA]</scope>
    <source>
        <strain evidence="1 2">NBRC 14915</strain>
    </source>
</reference>
<organism evidence="1 2">
    <name type="scientific">Winogradskya humida</name>
    <dbReference type="NCBI Taxonomy" id="113566"/>
    <lineage>
        <taxon>Bacteria</taxon>
        <taxon>Bacillati</taxon>
        <taxon>Actinomycetota</taxon>
        <taxon>Actinomycetes</taxon>
        <taxon>Micromonosporales</taxon>
        <taxon>Micromonosporaceae</taxon>
        <taxon>Winogradskya</taxon>
    </lineage>
</organism>
<gene>
    <name evidence="1" type="ORF">Ahu01nite_013820</name>
</gene>
<evidence type="ECO:0000313" key="2">
    <source>
        <dbReference type="Proteomes" id="UP000603200"/>
    </source>
</evidence>
<dbReference type="Gene3D" id="3.30.300.20">
    <property type="match status" value="1"/>
</dbReference>
<dbReference type="InterPro" id="IPR003718">
    <property type="entry name" value="OsmC/Ohr_fam"/>
</dbReference>
<comment type="caution">
    <text evidence="1">The sequence shown here is derived from an EMBL/GenBank/DDBJ whole genome shotgun (WGS) entry which is preliminary data.</text>
</comment>
<protein>
    <submittedName>
        <fullName evidence="1">Oxidoreductase</fullName>
    </submittedName>
</protein>
<proteinExistence type="predicted"/>
<dbReference type="InterPro" id="IPR015946">
    <property type="entry name" value="KH_dom-like_a/b"/>
</dbReference>
<dbReference type="EMBL" id="BOMN01000017">
    <property type="protein sequence ID" value="GIE18280.1"/>
    <property type="molecule type" value="Genomic_DNA"/>
</dbReference>
<dbReference type="Pfam" id="PF02566">
    <property type="entry name" value="OsmC"/>
    <property type="match status" value="1"/>
</dbReference>
<dbReference type="RefSeq" id="WP_203835550.1">
    <property type="nucleotide sequence ID" value="NZ_BAAATV010000004.1"/>
</dbReference>
<keyword evidence="2" id="KW-1185">Reference proteome</keyword>